<feature type="chain" id="PRO_5020655799" description="Secreted protein" evidence="1">
    <location>
        <begin position="22"/>
        <end position="201"/>
    </location>
</feature>
<sequence length="201" mass="22281">MLAAAPDLTLFSALSFSPCLAADISTHFYVTDDDDTGESKLYQEIYRFLQRLLFCFSFQKVRYNLPGSHFKIFLTDIEPGHSSLTPEPLSVNATSARLHCRHHHQKCHSCSTSRSGPTPVCLLPLNSLLSVASALLHLYVHAPRCFSNAKITLAPLQDGFAAVHLVSRNKNTLALATMHNFTANHFAHLLVKTACSYDYTS</sequence>
<evidence type="ECO:0000313" key="2">
    <source>
        <dbReference type="EMBL" id="THX10031.1"/>
    </source>
</evidence>
<dbReference type="EMBL" id="QZAS01000018">
    <property type="protein sequence ID" value="THX10031.1"/>
    <property type="molecule type" value="Genomic_DNA"/>
</dbReference>
<proteinExistence type="predicted"/>
<accession>A0A4S9CRE9</accession>
<feature type="signal peptide" evidence="1">
    <location>
        <begin position="1"/>
        <end position="21"/>
    </location>
</feature>
<gene>
    <name evidence="2" type="ORF">D6D13_05776</name>
</gene>
<dbReference type="AlphaFoldDB" id="A0A4S9CRE9"/>
<evidence type="ECO:0008006" key="3">
    <source>
        <dbReference type="Google" id="ProtNLM"/>
    </source>
</evidence>
<protein>
    <recommendedName>
        <fullName evidence="3">Secreted protein</fullName>
    </recommendedName>
</protein>
<name>A0A4S9CRE9_AURPU</name>
<keyword evidence="1" id="KW-0732">Signal</keyword>
<evidence type="ECO:0000256" key="1">
    <source>
        <dbReference type="SAM" id="SignalP"/>
    </source>
</evidence>
<comment type="caution">
    <text evidence="2">The sequence shown here is derived from an EMBL/GenBank/DDBJ whole genome shotgun (WGS) entry which is preliminary data.</text>
</comment>
<reference evidence="2" key="1">
    <citation type="submission" date="2018-10" db="EMBL/GenBank/DDBJ databases">
        <title>Fifty Aureobasidium pullulans genomes reveal a recombining polyextremotolerant generalist.</title>
        <authorList>
            <person name="Gostincar C."/>
            <person name="Turk M."/>
            <person name="Zajc J."/>
            <person name="Gunde-Cimerman N."/>
        </authorList>
    </citation>
    <scope>NUCLEOTIDE SEQUENCE [LARGE SCALE GENOMIC DNA]</scope>
    <source>
        <strain evidence="2">EXF-10085</strain>
    </source>
</reference>
<organism evidence="2">
    <name type="scientific">Aureobasidium pullulans</name>
    <name type="common">Black yeast</name>
    <name type="synonym">Pullularia pullulans</name>
    <dbReference type="NCBI Taxonomy" id="5580"/>
    <lineage>
        <taxon>Eukaryota</taxon>
        <taxon>Fungi</taxon>
        <taxon>Dikarya</taxon>
        <taxon>Ascomycota</taxon>
        <taxon>Pezizomycotina</taxon>
        <taxon>Dothideomycetes</taxon>
        <taxon>Dothideomycetidae</taxon>
        <taxon>Dothideales</taxon>
        <taxon>Saccotheciaceae</taxon>
        <taxon>Aureobasidium</taxon>
    </lineage>
</organism>